<dbReference type="RefSeq" id="WP_130567416.1">
    <property type="nucleotide sequence ID" value="NZ_SHLY01000006.1"/>
</dbReference>
<dbReference type="EMBL" id="SHLY01000006">
    <property type="protein sequence ID" value="TAA42588.1"/>
    <property type="molecule type" value="Genomic_DNA"/>
</dbReference>
<keyword evidence="2" id="KW-0645">Protease</keyword>
<dbReference type="SUPFAM" id="SSF63411">
    <property type="entry name" value="LuxS/MPP-like metallohydrolase"/>
    <property type="match status" value="4"/>
</dbReference>
<sequence>MPFLFRIFSILFFVILAPALLSACQPKQPEPVALGTPAEEITELPLSVADIELPYEAFELNNGLKVIVHTDRKAPLVAVSVWYHVGSKDEAPGKTGFAHLFEHLMFNGSENHDDEYFGPLEAVGATDLNGTTWFDRTNYFQTVPTPALELALFLESDRMGHMLGAVTQEKLDNQRGVVQNEKRQGDNRPYGMTEYRILEGLMPEGHPYRWSTIGSMADLDAASLEDVHAWFKQYYGPNNAVIVLAGDIDLVAAKPLMEKYFGDIPAGPPLHRLQAMVPERTQTTRELMYDRVPSPRIYRYFAIPGRSQPARFQLELAAQILGKGKTSRLYQRLVHQEQLATSVSVQIEPHELTSFFYLEADLKVDADLHKVNQIVDEEWQRFLSQGATQVELDRAKTQVMAAYTRGLEKVGGFSGKASLLAESQLYGGDPAFWRQGLQWLVDASVEQVGELAGRWISAGDYQLTVLPYGEPMAQDEGVDRSALPQVATTPDLVFPAVERATLKNGINVVFARRATVPVVNVALQFDAGYAADAGGKPGLSNLTLNMLDEGSDGITGLELAEQLETLGARLTTDSSLDTSTVSLSALKGNLVDALTLMAKVVQSPSFDAEELERQRQIVLAKIQQEWASPVSIAMHTLPPLLYGQGHAYSIPLTGSGTTAAVSAITQADLQQFHTQWLQPDNATLFVVGDTELATVMPLLENTLGRWQANKMAKPVKQIAQVELPKQSRVLIVDKPGSPQSLILAGHVAPPTGVANNIAVKSMNDVIGGLFTARINMNLREDKGWAYGAYSFFIDAKGQRPWMIYAPVQTDRTGDAIAELKREFTAYLGDSPASQQELDKVVAYRSRQLPGRYETAGNVMAALQANQRFERPDSYIGALAGAYRSLQLSDVEAAAVEVIHPDKLAWVIVGDKAQIIPQLQAIGMSRIEEYQQPE</sequence>
<name>A0ABY1WLX4_9GAMM</name>
<dbReference type="PANTHER" id="PTHR43690">
    <property type="entry name" value="NARDILYSIN"/>
    <property type="match status" value="1"/>
</dbReference>
<feature type="domain" description="Peptidase M16 C-terminal" evidence="7">
    <location>
        <begin position="664"/>
        <end position="841"/>
    </location>
</feature>
<organism evidence="8 9">
    <name type="scientific">Corallincola spongiicola</name>
    <dbReference type="NCBI Taxonomy" id="2520508"/>
    <lineage>
        <taxon>Bacteria</taxon>
        <taxon>Pseudomonadati</taxon>
        <taxon>Pseudomonadota</taxon>
        <taxon>Gammaproteobacteria</taxon>
        <taxon>Alteromonadales</taxon>
        <taxon>Psychromonadaceae</taxon>
        <taxon>Corallincola</taxon>
    </lineage>
</organism>
<dbReference type="Gene3D" id="3.30.830.10">
    <property type="entry name" value="Metalloenzyme, LuxS/M16 peptidase-like"/>
    <property type="match status" value="4"/>
</dbReference>
<comment type="similarity">
    <text evidence="1">Belongs to the peptidase M16 family.</text>
</comment>
<gene>
    <name evidence="8" type="ORF">EXY25_14960</name>
</gene>
<feature type="domain" description="Peptidase M16 N-terminal" evidence="6">
    <location>
        <begin position="66"/>
        <end position="187"/>
    </location>
</feature>
<reference evidence="9" key="1">
    <citation type="submission" date="2019-02" db="EMBL/GenBank/DDBJ databases">
        <title>Draft genome sequence of Muricauda sp. 176CP4-71.</title>
        <authorList>
            <person name="Park J.-S."/>
        </authorList>
    </citation>
    <scope>NUCLEOTIDE SEQUENCE [LARGE SCALE GENOMIC DNA]</scope>
    <source>
        <strain evidence="9">176GS2-150</strain>
    </source>
</reference>
<dbReference type="Pfam" id="PF00675">
    <property type="entry name" value="Peptidase_M16"/>
    <property type="match status" value="2"/>
</dbReference>
<evidence type="ECO:0000259" key="7">
    <source>
        <dbReference type="Pfam" id="PF05193"/>
    </source>
</evidence>
<accession>A0ABY1WLX4</accession>
<evidence type="ECO:0000256" key="5">
    <source>
        <dbReference type="ARBA" id="ARBA00023049"/>
    </source>
</evidence>
<evidence type="ECO:0000313" key="8">
    <source>
        <dbReference type="EMBL" id="TAA42588.1"/>
    </source>
</evidence>
<keyword evidence="9" id="KW-1185">Reference proteome</keyword>
<dbReference type="InterPro" id="IPR007863">
    <property type="entry name" value="Peptidase_M16_C"/>
</dbReference>
<proteinExistence type="inferred from homology"/>
<evidence type="ECO:0000256" key="3">
    <source>
        <dbReference type="ARBA" id="ARBA00022801"/>
    </source>
</evidence>
<evidence type="ECO:0000256" key="4">
    <source>
        <dbReference type="ARBA" id="ARBA00022833"/>
    </source>
</evidence>
<protein>
    <submittedName>
        <fullName evidence="8">Insulinase family protein</fullName>
    </submittedName>
</protein>
<evidence type="ECO:0000313" key="9">
    <source>
        <dbReference type="Proteomes" id="UP000292544"/>
    </source>
</evidence>
<dbReference type="Proteomes" id="UP000292544">
    <property type="component" value="Unassembled WGS sequence"/>
</dbReference>
<dbReference type="PANTHER" id="PTHR43690:SF17">
    <property type="entry name" value="PROTEIN YHJJ"/>
    <property type="match status" value="1"/>
</dbReference>
<dbReference type="InterPro" id="IPR050626">
    <property type="entry name" value="Peptidase_M16"/>
</dbReference>
<dbReference type="PROSITE" id="PS51257">
    <property type="entry name" value="PROKAR_LIPOPROTEIN"/>
    <property type="match status" value="1"/>
</dbReference>
<feature type="domain" description="Peptidase M16 C-terminal" evidence="7">
    <location>
        <begin position="223"/>
        <end position="398"/>
    </location>
</feature>
<dbReference type="InterPro" id="IPR011765">
    <property type="entry name" value="Pept_M16_N"/>
</dbReference>
<evidence type="ECO:0000259" key="6">
    <source>
        <dbReference type="Pfam" id="PF00675"/>
    </source>
</evidence>
<feature type="domain" description="Peptidase M16 N-terminal" evidence="6">
    <location>
        <begin position="508"/>
        <end position="636"/>
    </location>
</feature>
<evidence type="ECO:0000256" key="1">
    <source>
        <dbReference type="ARBA" id="ARBA00007261"/>
    </source>
</evidence>
<keyword evidence="5" id="KW-0482">Metalloprotease</keyword>
<keyword evidence="4" id="KW-0862">Zinc</keyword>
<comment type="caution">
    <text evidence="8">The sequence shown here is derived from an EMBL/GenBank/DDBJ whole genome shotgun (WGS) entry which is preliminary data.</text>
</comment>
<dbReference type="InterPro" id="IPR011249">
    <property type="entry name" value="Metalloenz_LuxS/M16"/>
</dbReference>
<evidence type="ECO:0000256" key="2">
    <source>
        <dbReference type="ARBA" id="ARBA00022670"/>
    </source>
</evidence>
<keyword evidence="3" id="KW-0378">Hydrolase</keyword>
<dbReference type="Pfam" id="PF05193">
    <property type="entry name" value="Peptidase_M16_C"/>
    <property type="match status" value="2"/>
</dbReference>